<dbReference type="InParanoid" id="Q7RF60"/>
<dbReference type="PaxDb" id="73239-Q7RF60"/>
<evidence type="ECO:0000313" key="2">
    <source>
        <dbReference type="Proteomes" id="UP000008553"/>
    </source>
</evidence>
<protein>
    <submittedName>
        <fullName evidence="1">Uncharacterized protein</fullName>
    </submittedName>
</protein>
<sequence length="18" mass="2198">KYNHVVVNVYSFLILYIL</sequence>
<dbReference type="EMBL" id="AABL01001497">
    <property type="protein sequence ID" value="EAA16784.1"/>
    <property type="molecule type" value="Genomic_DNA"/>
</dbReference>
<keyword evidence="2" id="KW-1185">Reference proteome</keyword>
<dbReference type="Proteomes" id="UP000008553">
    <property type="component" value="Unassembled WGS sequence"/>
</dbReference>
<comment type="caution">
    <text evidence="1">The sequence shown here is derived from an EMBL/GenBank/DDBJ whole genome shotgun (WGS) entry which is preliminary data.</text>
</comment>
<evidence type="ECO:0000313" key="1">
    <source>
        <dbReference type="EMBL" id="EAA16784.1"/>
    </source>
</evidence>
<proteinExistence type="predicted"/>
<gene>
    <name evidence="1" type="ORF">PY04850</name>
</gene>
<dbReference type="AlphaFoldDB" id="Q7RF60"/>
<accession>Q7RF60</accession>
<organism evidence="1 2">
    <name type="scientific">Plasmodium yoelii yoelii</name>
    <dbReference type="NCBI Taxonomy" id="73239"/>
    <lineage>
        <taxon>Eukaryota</taxon>
        <taxon>Sar</taxon>
        <taxon>Alveolata</taxon>
        <taxon>Apicomplexa</taxon>
        <taxon>Aconoidasida</taxon>
        <taxon>Haemosporida</taxon>
        <taxon>Plasmodiidae</taxon>
        <taxon>Plasmodium</taxon>
        <taxon>Plasmodium (Vinckeia)</taxon>
    </lineage>
</organism>
<name>Q7RF60_PLAYO</name>
<reference evidence="1 2" key="1">
    <citation type="journal article" date="2002" name="Nature">
        <title>Genome sequence and comparative analysis of the model rodent malaria parasite Plasmodium yoelii yoelii.</title>
        <authorList>
            <person name="Carlton J.M."/>
            <person name="Angiuoli S.V."/>
            <person name="Suh B.B."/>
            <person name="Kooij T.W."/>
            <person name="Pertea M."/>
            <person name="Silva J.C."/>
            <person name="Ermolaeva M.D."/>
            <person name="Allen J.E."/>
            <person name="Selengut J.D."/>
            <person name="Koo H.L."/>
            <person name="Peterson J.D."/>
            <person name="Pop M."/>
            <person name="Kosack D.S."/>
            <person name="Shumway M.F."/>
            <person name="Bidwell S.L."/>
            <person name="Shallom S.J."/>
            <person name="van Aken S.E."/>
            <person name="Riedmuller S.B."/>
            <person name="Feldblyum T.V."/>
            <person name="Cho J.K."/>
            <person name="Quackenbush J."/>
            <person name="Sedegah M."/>
            <person name="Shoaibi A."/>
            <person name="Cummings L.M."/>
            <person name="Florens L."/>
            <person name="Yates J.R."/>
            <person name="Raine J.D."/>
            <person name="Sinden R.E."/>
            <person name="Harris M.A."/>
            <person name="Cunningham D.A."/>
            <person name="Preiser P.R."/>
            <person name="Bergman L.W."/>
            <person name="Vaidya A.B."/>
            <person name="van Lin L.H."/>
            <person name="Janse C.J."/>
            <person name="Waters A.P."/>
            <person name="Smith H.O."/>
            <person name="White O.R."/>
            <person name="Salzberg S.L."/>
            <person name="Venter J.C."/>
            <person name="Fraser C.M."/>
            <person name="Hoffman S.L."/>
            <person name="Gardner M.J."/>
            <person name="Carucci D.J."/>
        </authorList>
    </citation>
    <scope>NUCLEOTIDE SEQUENCE [LARGE SCALE GENOMIC DNA]</scope>
    <source>
        <strain evidence="1 2">17XNL</strain>
    </source>
</reference>
<feature type="non-terminal residue" evidence="1">
    <location>
        <position position="1"/>
    </location>
</feature>